<name>A0A840C538_9HYPH</name>
<evidence type="ECO:0000256" key="1">
    <source>
        <dbReference type="ARBA" id="ARBA00009023"/>
    </source>
</evidence>
<dbReference type="Gene3D" id="3.40.190.170">
    <property type="entry name" value="Bacterial extracellular solute-binding protein, family 7"/>
    <property type="match status" value="1"/>
</dbReference>
<dbReference type="GO" id="GO:0055085">
    <property type="term" value="P:transmembrane transport"/>
    <property type="evidence" value="ECO:0007669"/>
    <property type="project" value="InterPro"/>
</dbReference>
<dbReference type="InterPro" id="IPR038404">
    <property type="entry name" value="TRAP_DctP_sf"/>
</dbReference>
<comment type="similarity">
    <text evidence="1">Belongs to the bacterial solute-binding protein 7 family.</text>
</comment>
<dbReference type="EMBL" id="JACIEN010000002">
    <property type="protein sequence ID" value="MBB4017517.1"/>
    <property type="molecule type" value="Genomic_DNA"/>
</dbReference>
<reference evidence="5 6" key="1">
    <citation type="submission" date="2020-08" db="EMBL/GenBank/DDBJ databases">
        <title>Genomic Encyclopedia of Type Strains, Phase IV (KMG-IV): sequencing the most valuable type-strain genomes for metagenomic binning, comparative biology and taxonomic classification.</title>
        <authorList>
            <person name="Goeker M."/>
        </authorList>
    </citation>
    <scope>NUCLEOTIDE SEQUENCE [LARGE SCALE GENOMIC DNA]</scope>
    <source>
        <strain evidence="5 6">DSM 103737</strain>
    </source>
</reference>
<dbReference type="InterPro" id="IPR018389">
    <property type="entry name" value="DctP_fam"/>
</dbReference>
<dbReference type="NCBIfam" id="NF037995">
    <property type="entry name" value="TRAP_S1"/>
    <property type="match status" value="1"/>
</dbReference>
<dbReference type="AlphaFoldDB" id="A0A840C538"/>
<sequence>MKGLLYAGIAALGVVLAPVGEAAAQNLRFGHANTPGEIAAALFDEFAARVKERTDGKVTIQVFPGEQLGKEVELVQQVRDGALDISAPSMAAASTLVPALEIPSTPFLWTDWREAEAVISGPAMQPVFDELEKSQNIIPLTKIWYWGWRNFTFANREVRKPEDMKGLKIRVPESPVWVEMVKGLGAAPTPIAFSEVYTALQQGTVDGQENPIPTIYSRKFYEVQGVLTMSRHMLQNNMILINKASFERLDPAHQRVLIEEASAMSAKNTLLQQNREQGMLEQIREAGNTKIIDDADRPAFAEKTKDAVFSALAGRWGKENIDRVVSTIETLRAD</sequence>
<evidence type="ECO:0000313" key="5">
    <source>
        <dbReference type="EMBL" id="MBB4017517.1"/>
    </source>
</evidence>
<keyword evidence="3 4" id="KW-0732">Signal</keyword>
<evidence type="ECO:0000256" key="2">
    <source>
        <dbReference type="ARBA" id="ARBA00022448"/>
    </source>
</evidence>
<dbReference type="InterPro" id="IPR004682">
    <property type="entry name" value="TRAP_DctP"/>
</dbReference>
<feature type="chain" id="PRO_5032828634" evidence="4">
    <location>
        <begin position="23"/>
        <end position="334"/>
    </location>
</feature>
<keyword evidence="6" id="KW-1185">Reference proteome</keyword>
<dbReference type="PIRSF" id="PIRSF006470">
    <property type="entry name" value="DctB"/>
    <property type="match status" value="1"/>
</dbReference>
<gene>
    <name evidence="5" type="ORF">GGR16_002546</name>
</gene>
<dbReference type="PANTHER" id="PTHR33376:SF7">
    <property type="entry name" value="C4-DICARBOXYLATE-BINDING PROTEIN DCTB"/>
    <property type="match status" value="1"/>
</dbReference>
<evidence type="ECO:0000256" key="4">
    <source>
        <dbReference type="SAM" id="SignalP"/>
    </source>
</evidence>
<dbReference type="Pfam" id="PF03480">
    <property type="entry name" value="DctP"/>
    <property type="match status" value="1"/>
</dbReference>
<evidence type="ECO:0000256" key="3">
    <source>
        <dbReference type="ARBA" id="ARBA00022729"/>
    </source>
</evidence>
<dbReference type="PANTHER" id="PTHR33376">
    <property type="match status" value="1"/>
</dbReference>
<accession>A0A840C538</accession>
<protein>
    <submittedName>
        <fullName evidence="5">Tripartite ATP-independent transporter DctP family solute receptor</fullName>
    </submittedName>
</protein>
<keyword evidence="2" id="KW-0813">Transport</keyword>
<comment type="caution">
    <text evidence="5">The sequence shown here is derived from an EMBL/GenBank/DDBJ whole genome shotgun (WGS) entry which is preliminary data.</text>
</comment>
<dbReference type="RefSeq" id="WP_183316826.1">
    <property type="nucleotide sequence ID" value="NZ_JACIEN010000002.1"/>
</dbReference>
<organism evidence="5 6">
    <name type="scientific">Chelatococcus caeni</name>
    <dbReference type="NCBI Taxonomy" id="1348468"/>
    <lineage>
        <taxon>Bacteria</taxon>
        <taxon>Pseudomonadati</taxon>
        <taxon>Pseudomonadota</taxon>
        <taxon>Alphaproteobacteria</taxon>
        <taxon>Hyphomicrobiales</taxon>
        <taxon>Chelatococcaceae</taxon>
        <taxon>Chelatococcus</taxon>
    </lineage>
</organism>
<dbReference type="CDD" id="cd13603">
    <property type="entry name" value="PBP2_TRAP_Siap_TeaA_like"/>
    <property type="match status" value="1"/>
</dbReference>
<dbReference type="GO" id="GO:0030288">
    <property type="term" value="C:outer membrane-bounded periplasmic space"/>
    <property type="evidence" value="ECO:0007669"/>
    <property type="project" value="InterPro"/>
</dbReference>
<feature type="signal peptide" evidence="4">
    <location>
        <begin position="1"/>
        <end position="22"/>
    </location>
</feature>
<keyword evidence="5" id="KW-0675">Receptor</keyword>
<proteinExistence type="inferred from homology"/>
<dbReference type="Proteomes" id="UP000577362">
    <property type="component" value="Unassembled WGS sequence"/>
</dbReference>
<dbReference type="NCBIfam" id="TIGR00787">
    <property type="entry name" value="dctP"/>
    <property type="match status" value="1"/>
</dbReference>
<evidence type="ECO:0000313" key="6">
    <source>
        <dbReference type="Proteomes" id="UP000577362"/>
    </source>
</evidence>